<dbReference type="KEGG" id="aak:AA2016_1385"/>
<evidence type="ECO:0000313" key="6">
    <source>
        <dbReference type="Proteomes" id="UP000075755"/>
    </source>
</evidence>
<keyword evidence="7" id="KW-1185">Reference proteome</keyword>
<feature type="signal peptide" evidence="2">
    <location>
        <begin position="1"/>
        <end position="23"/>
    </location>
</feature>
<evidence type="ECO:0000256" key="2">
    <source>
        <dbReference type="SAM" id="SignalP"/>
    </source>
</evidence>
<protein>
    <submittedName>
        <fullName evidence="5">Opacity protein-like surface antigen</fullName>
    </submittedName>
</protein>
<dbReference type="Proteomes" id="UP000075755">
    <property type="component" value="Chromosome"/>
</dbReference>
<dbReference type="EMBL" id="CP015005">
    <property type="protein sequence ID" value="AMS40319.1"/>
    <property type="molecule type" value="Genomic_DNA"/>
</dbReference>
<gene>
    <name evidence="4" type="ORF">AA2016_1385</name>
    <name evidence="5" type="ORF">FHS67_004488</name>
</gene>
<dbReference type="EMBL" id="JACICB010000017">
    <property type="protein sequence ID" value="MBB3708152.1"/>
    <property type="molecule type" value="Genomic_DNA"/>
</dbReference>
<evidence type="ECO:0000313" key="7">
    <source>
        <dbReference type="Proteomes" id="UP000577697"/>
    </source>
</evidence>
<sequence>MTLTSRIALALAATMLWPLAAGAADYDPPIAIDEAPEYVPVEVGSGWYLRGDVGYNITKSPYDFTLFGVESDSTSITGSIGAGYHFSDFLRGELNVGFLGTDSFSASDADTTVSLKNSFWNGMANVYADLGTVAGFTPYVGAGLGLIYSSQRVSIDDVDPTLDFYARDAQYKVAYSVGAGVAYRVAQNTSIDVGYQYLSAPDLEYMDFSTLTTKKGLDYHQVKVGLRYDLW</sequence>
<feature type="chain" id="PRO_5042139211" evidence="2">
    <location>
        <begin position="24"/>
        <end position="231"/>
    </location>
</feature>
<organism evidence="4 6">
    <name type="scientific">Aminobacter aminovorans</name>
    <name type="common">Chelatobacter heintzii</name>
    <dbReference type="NCBI Taxonomy" id="83263"/>
    <lineage>
        <taxon>Bacteria</taxon>
        <taxon>Pseudomonadati</taxon>
        <taxon>Pseudomonadota</taxon>
        <taxon>Alphaproteobacteria</taxon>
        <taxon>Hyphomicrobiales</taxon>
        <taxon>Phyllobacteriaceae</taxon>
        <taxon>Aminobacter</taxon>
    </lineage>
</organism>
<evidence type="ECO:0000313" key="4">
    <source>
        <dbReference type="EMBL" id="AMS40319.1"/>
    </source>
</evidence>
<dbReference type="Gene3D" id="2.40.160.20">
    <property type="match status" value="1"/>
</dbReference>
<feature type="domain" description="Outer membrane protein beta-barrel" evidence="3">
    <location>
        <begin position="45"/>
        <end position="228"/>
    </location>
</feature>
<keyword evidence="1 2" id="KW-0732">Signal</keyword>
<name>A0AAC9AQE7_AMIAI</name>
<evidence type="ECO:0000313" key="5">
    <source>
        <dbReference type="EMBL" id="MBB3708152.1"/>
    </source>
</evidence>
<accession>A0AAC9AQE7</accession>
<dbReference type="AlphaFoldDB" id="A0AAC9AQE7"/>
<dbReference type="SUPFAM" id="SSF56925">
    <property type="entry name" value="OMPA-like"/>
    <property type="match status" value="1"/>
</dbReference>
<dbReference type="Proteomes" id="UP000577697">
    <property type="component" value="Unassembled WGS sequence"/>
</dbReference>
<dbReference type="InterPro" id="IPR011250">
    <property type="entry name" value="OMP/PagP_B-barrel"/>
</dbReference>
<evidence type="ECO:0000256" key="1">
    <source>
        <dbReference type="ARBA" id="ARBA00022729"/>
    </source>
</evidence>
<proteinExistence type="predicted"/>
<dbReference type="RefSeq" id="WP_067956766.1">
    <property type="nucleotide sequence ID" value="NZ_CP015005.1"/>
</dbReference>
<dbReference type="InterPro" id="IPR027385">
    <property type="entry name" value="Beta-barrel_OMP"/>
</dbReference>
<dbReference type="Pfam" id="PF13505">
    <property type="entry name" value="OMP_b-brl"/>
    <property type="match status" value="1"/>
</dbReference>
<evidence type="ECO:0000259" key="3">
    <source>
        <dbReference type="Pfam" id="PF13505"/>
    </source>
</evidence>
<reference evidence="5 7" key="2">
    <citation type="submission" date="2020-08" db="EMBL/GenBank/DDBJ databases">
        <title>Genomic Encyclopedia of Type Strains, Phase IV (KMG-IV): sequencing the most valuable type-strain genomes for metagenomic binning, comparative biology and taxonomic classification.</title>
        <authorList>
            <person name="Goeker M."/>
        </authorList>
    </citation>
    <scope>NUCLEOTIDE SEQUENCE [LARGE SCALE GENOMIC DNA]</scope>
    <source>
        <strain evidence="5 7">DSM 10368</strain>
    </source>
</reference>
<reference evidence="4 6" key="1">
    <citation type="submission" date="2016-03" db="EMBL/GenBank/DDBJ databases">
        <title>Complete genome of Aminobacter aminovorans KCTC 2477.</title>
        <authorList>
            <person name="Kim K.M."/>
        </authorList>
    </citation>
    <scope>NUCLEOTIDE SEQUENCE [LARGE SCALE GENOMIC DNA]</scope>
    <source>
        <strain evidence="4 6">KCTC 2477</strain>
    </source>
</reference>